<dbReference type="EMBL" id="BMNZ01000010">
    <property type="protein sequence ID" value="GGN08332.1"/>
    <property type="molecule type" value="Genomic_DNA"/>
</dbReference>
<comment type="caution">
    <text evidence="3">The sequence shown here is derived from an EMBL/GenBank/DDBJ whole genome shotgun (WGS) entry which is preliminary data.</text>
</comment>
<feature type="transmembrane region" description="Helical" evidence="2">
    <location>
        <begin position="183"/>
        <end position="201"/>
    </location>
</feature>
<evidence type="ECO:0000256" key="2">
    <source>
        <dbReference type="SAM" id="Phobius"/>
    </source>
</evidence>
<accession>A0ABQ2IE08</accession>
<keyword evidence="4" id="KW-1185">Reference proteome</keyword>
<organism evidence="3 4">
    <name type="scientific">Terrabacter tumescens</name>
    <dbReference type="NCBI Taxonomy" id="60443"/>
    <lineage>
        <taxon>Bacteria</taxon>
        <taxon>Bacillati</taxon>
        <taxon>Actinomycetota</taxon>
        <taxon>Actinomycetes</taxon>
        <taxon>Micrococcales</taxon>
        <taxon>Intrasporangiaceae</taxon>
        <taxon>Terrabacter</taxon>
    </lineage>
</organism>
<evidence type="ECO:0000313" key="4">
    <source>
        <dbReference type="Proteomes" id="UP000623461"/>
    </source>
</evidence>
<feature type="transmembrane region" description="Helical" evidence="2">
    <location>
        <begin position="104"/>
        <end position="127"/>
    </location>
</feature>
<evidence type="ECO:0000256" key="1">
    <source>
        <dbReference type="SAM" id="MobiDB-lite"/>
    </source>
</evidence>
<dbReference type="Proteomes" id="UP000623461">
    <property type="component" value="Unassembled WGS sequence"/>
</dbReference>
<reference evidence="4" key="1">
    <citation type="journal article" date="2019" name="Int. J. Syst. Evol. Microbiol.">
        <title>The Global Catalogue of Microorganisms (GCM) 10K type strain sequencing project: providing services to taxonomists for standard genome sequencing and annotation.</title>
        <authorList>
            <consortium name="The Broad Institute Genomics Platform"/>
            <consortium name="The Broad Institute Genome Sequencing Center for Infectious Disease"/>
            <person name="Wu L."/>
            <person name="Ma J."/>
        </authorList>
    </citation>
    <scope>NUCLEOTIDE SEQUENCE [LARGE SCALE GENOMIC DNA]</scope>
    <source>
        <strain evidence="4">JCM 1365</strain>
    </source>
</reference>
<keyword evidence="2" id="KW-1133">Transmembrane helix</keyword>
<name>A0ABQ2IE08_9MICO</name>
<gene>
    <name evidence="3" type="ORF">GCM10009721_40140</name>
</gene>
<proteinExistence type="predicted"/>
<sequence>MPGDNGLSRADARRSSWAEVADVADMADVAWTGRRDRWGGRRLSGGVALLGVLLVVPSLLAPTWEMSVADREHGSLLSRQWEWSWGRVRVTGLEGVELRDQWNVLGLAVLVLLLAAALVGVAVWFFPRLAWGRAMGLVTIGLLAGRVLTTVADRVGRSLGEIDQGAAGLTVRTEMTSAGSFETAAAVVLLLAVVLSALTAVRPVDAGVAVPSGGPGTSCPPGVDPPAPSDPGRTAGLRPAGEHLSTTPVSFGESASGGPEQLRRSR</sequence>
<keyword evidence="2" id="KW-0472">Membrane</keyword>
<feature type="region of interest" description="Disordered" evidence="1">
    <location>
        <begin position="212"/>
        <end position="266"/>
    </location>
</feature>
<feature type="transmembrane region" description="Helical" evidence="2">
    <location>
        <begin position="43"/>
        <end position="61"/>
    </location>
</feature>
<keyword evidence="2" id="KW-0812">Transmembrane</keyword>
<evidence type="ECO:0000313" key="3">
    <source>
        <dbReference type="EMBL" id="GGN08332.1"/>
    </source>
</evidence>
<protein>
    <submittedName>
        <fullName evidence="3">Uncharacterized protein</fullName>
    </submittedName>
</protein>